<accession>A0A4Q7NHY3</accession>
<evidence type="ECO:0000256" key="1">
    <source>
        <dbReference type="SAM" id="MobiDB-lite"/>
    </source>
</evidence>
<dbReference type="Proteomes" id="UP000292445">
    <property type="component" value="Unassembled WGS sequence"/>
</dbReference>
<sequence length="163" mass="18058">MTAAPARNEPAAPAAKARPARKTPRRSAKRIPRNDFALAVASPSPPPARTNKRVLVADMGKRFCADVCDFLSQQGCHARAVHDRRHLVQVLAEWQPTTLFLNVSLPNLDLGELTPLYPHLPRDFQIVLLLEPGVPFTLSVPPKTPCLARHLKSPCLTDLRHFL</sequence>
<dbReference type="SUPFAM" id="SSF52172">
    <property type="entry name" value="CheY-like"/>
    <property type="match status" value="1"/>
</dbReference>
<protein>
    <recommendedName>
        <fullName evidence="4">Response regulatory domain-containing protein</fullName>
    </recommendedName>
</protein>
<gene>
    <name evidence="2" type="ORF">EV675_0465</name>
</gene>
<organism evidence="2 3">
    <name type="scientific">Pigmentiphaga kullae</name>
    <dbReference type="NCBI Taxonomy" id="151784"/>
    <lineage>
        <taxon>Bacteria</taxon>
        <taxon>Pseudomonadati</taxon>
        <taxon>Pseudomonadota</taxon>
        <taxon>Betaproteobacteria</taxon>
        <taxon>Burkholderiales</taxon>
        <taxon>Alcaligenaceae</taxon>
        <taxon>Pigmentiphaga</taxon>
    </lineage>
</organism>
<proteinExistence type="predicted"/>
<dbReference type="AlphaFoldDB" id="A0A4Q7NHY3"/>
<reference evidence="2 3" key="1">
    <citation type="submission" date="2019-02" db="EMBL/GenBank/DDBJ databases">
        <title>Genomic Encyclopedia of Type Strains, Phase IV (KMG-IV): sequencing the most valuable type-strain genomes for metagenomic binning, comparative biology and taxonomic classification.</title>
        <authorList>
            <person name="Goeker M."/>
        </authorList>
    </citation>
    <scope>NUCLEOTIDE SEQUENCE [LARGE SCALE GENOMIC DNA]</scope>
    <source>
        <strain evidence="2 3">K24</strain>
    </source>
</reference>
<feature type="compositionally biased region" description="Low complexity" evidence="1">
    <location>
        <begin position="1"/>
        <end position="17"/>
    </location>
</feature>
<feature type="region of interest" description="Disordered" evidence="1">
    <location>
        <begin position="1"/>
        <end position="50"/>
    </location>
</feature>
<dbReference type="EMBL" id="SGXC01000001">
    <property type="protein sequence ID" value="RZS84448.1"/>
    <property type="molecule type" value="Genomic_DNA"/>
</dbReference>
<dbReference type="OrthoDB" id="8686060at2"/>
<keyword evidence="3" id="KW-1185">Reference proteome</keyword>
<feature type="compositionally biased region" description="Basic residues" evidence="1">
    <location>
        <begin position="18"/>
        <end position="31"/>
    </location>
</feature>
<evidence type="ECO:0000313" key="2">
    <source>
        <dbReference type="EMBL" id="RZS84448.1"/>
    </source>
</evidence>
<name>A0A4Q7NHY3_9BURK</name>
<evidence type="ECO:0000313" key="3">
    <source>
        <dbReference type="Proteomes" id="UP000292445"/>
    </source>
</evidence>
<dbReference type="InterPro" id="IPR011006">
    <property type="entry name" value="CheY-like_superfamily"/>
</dbReference>
<dbReference type="Gene3D" id="3.40.50.2300">
    <property type="match status" value="1"/>
</dbReference>
<evidence type="ECO:0008006" key="4">
    <source>
        <dbReference type="Google" id="ProtNLM"/>
    </source>
</evidence>
<comment type="caution">
    <text evidence="2">The sequence shown here is derived from an EMBL/GenBank/DDBJ whole genome shotgun (WGS) entry which is preliminary data.</text>
</comment>
<dbReference type="RefSeq" id="WP_087838709.1">
    <property type="nucleotide sequence ID" value="NZ_SGXC01000001.1"/>
</dbReference>